<dbReference type="GO" id="GO:0090734">
    <property type="term" value="C:site of DNA damage"/>
    <property type="evidence" value="ECO:0007669"/>
    <property type="project" value="TreeGrafter"/>
</dbReference>
<dbReference type="InterPro" id="IPR052639">
    <property type="entry name" value="TRAIP_ubiq-protein_ligase"/>
</dbReference>
<evidence type="ECO:0000313" key="7">
    <source>
        <dbReference type="Proteomes" id="UP000014500"/>
    </source>
</evidence>
<keyword evidence="2" id="KW-0862">Zinc</keyword>
<dbReference type="STRING" id="126957.T1JBF1"/>
<evidence type="ECO:0000256" key="3">
    <source>
        <dbReference type="PROSITE-ProRule" id="PRU00175"/>
    </source>
</evidence>
<evidence type="ECO:0000256" key="2">
    <source>
        <dbReference type="ARBA" id="ARBA00022833"/>
    </source>
</evidence>
<dbReference type="GO" id="GO:0031297">
    <property type="term" value="P:replication fork processing"/>
    <property type="evidence" value="ECO:0007669"/>
    <property type="project" value="TreeGrafter"/>
</dbReference>
<dbReference type="PANTHER" id="PTHR46569:SF1">
    <property type="entry name" value="E3 UBIQUITIN-PROTEIN LIGASE RFWD3-RELATED"/>
    <property type="match status" value="1"/>
</dbReference>
<dbReference type="SUPFAM" id="SSF57850">
    <property type="entry name" value="RING/U-box"/>
    <property type="match status" value="1"/>
</dbReference>
<accession>T1JBF1</accession>
<feature type="coiled-coil region" evidence="4">
    <location>
        <begin position="205"/>
        <end position="260"/>
    </location>
</feature>
<dbReference type="InterPro" id="IPR001841">
    <property type="entry name" value="Znf_RING"/>
</dbReference>
<dbReference type="EMBL" id="JH432010">
    <property type="status" value="NOT_ANNOTATED_CDS"/>
    <property type="molecule type" value="Genomic_DNA"/>
</dbReference>
<evidence type="ECO:0000313" key="6">
    <source>
        <dbReference type="EnsemblMetazoa" id="SMAR011095-PA"/>
    </source>
</evidence>
<proteinExistence type="predicted"/>
<reference evidence="7" key="1">
    <citation type="submission" date="2011-05" db="EMBL/GenBank/DDBJ databases">
        <authorList>
            <person name="Richards S.R."/>
            <person name="Qu J."/>
            <person name="Jiang H."/>
            <person name="Jhangiani S.N."/>
            <person name="Agravi P."/>
            <person name="Goodspeed R."/>
            <person name="Gross S."/>
            <person name="Mandapat C."/>
            <person name="Jackson L."/>
            <person name="Mathew T."/>
            <person name="Pu L."/>
            <person name="Thornton R."/>
            <person name="Saada N."/>
            <person name="Wilczek-Boney K.B."/>
            <person name="Lee S."/>
            <person name="Kovar C."/>
            <person name="Wu Y."/>
            <person name="Scherer S.E."/>
            <person name="Worley K.C."/>
            <person name="Muzny D.M."/>
            <person name="Gibbs R."/>
        </authorList>
    </citation>
    <scope>NUCLEOTIDE SEQUENCE</scope>
    <source>
        <strain evidence="7">Brora</strain>
    </source>
</reference>
<dbReference type="GO" id="GO:0016567">
    <property type="term" value="P:protein ubiquitination"/>
    <property type="evidence" value="ECO:0007669"/>
    <property type="project" value="TreeGrafter"/>
</dbReference>
<dbReference type="Proteomes" id="UP000014500">
    <property type="component" value="Unassembled WGS sequence"/>
</dbReference>
<dbReference type="GO" id="GO:0008270">
    <property type="term" value="F:zinc ion binding"/>
    <property type="evidence" value="ECO:0007669"/>
    <property type="project" value="UniProtKB-KW"/>
</dbReference>
<evidence type="ECO:0000256" key="1">
    <source>
        <dbReference type="ARBA" id="ARBA00022771"/>
    </source>
</evidence>
<dbReference type="SMART" id="SM00184">
    <property type="entry name" value="RING"/>
    <property type="match status" value="1"/>
</dbReference>
<keyword evidence="7" id="KW-1185">Reference proteome</keyword>
<sequence length="382" mass="44079">MHARCAICSDLFDFIQDVAATLCGHIFHSSCLAQWLLQSKTCPQCRLKVTSQKIIPKLYFDTEEKIDEGGNSNNAQLINQVESCKADLAANNKEKVEMIKKITEFEDKIRALDVEKQTVQAAFWECKDNCKVFKRELKNMQILRSDNTAMKSELVELRKKITSWNNLKGIMDNATKDVEEMLDKCREKPQVDEVLKWHSVVRRELIKSDEERKKLKNELELTLKEKRKLELSVNEYKSHTNELEYELKFMEEERENIKRCASCFRDGSPGLEVLSSRTPLMESPKIGQRRHSNTQDWVSLSPEILPDKSSKIINKRHDPVARGSLKISTKRHMSDSSVPMRLKSSYFHFNGLGGCSKNESPFPIPKSKAPKLSTLEDFVMFD</sequence>
<organism evidence="6 7">
    <name type="scientific">Strigamia maritima</name>
    <name type="common">European centipede</name>
    <name type="synonym">Geophilus maritimus</name>
    <dbReference type="NCBI Taxonomy" id="126957"/>
    <lineage>
        <taxon>Eukaryota</taxon>
        <taxon>Metazoa</taxon>
        <taxon>Ecdysozoa</taxon>
        <taxon>Arthropoda</taxon>
        <taxon>Myriapoda</taxon>
        <taxon>Chilopoda</taxon>
        <taxon>Pleurostigmophora</taxon>
        <taxon>Geophilomorpha</taxon>
        <taxon>Linotaeniidae</taxon>
        <taxon>Strigamia</taxon>
    </lineage>
</organism>
<dbReference type="GO" id="GO:0005634">
    <property type="term" value="C:nucleus"/>
    <property type="evidence" value="ECO:0007669"/>
    <property type="project" value="TreeGrafter"/>
</dbReference>
<dbReference type="PhylomeDB" id="T1JBF1"/>
<name>T1JBF1_STRMM</name>
<keyword evidence="4" id="KW-0175">Coiled coil</keyword>
<evidence type="ECO:0000259" key="5">
    <source>
        <dbReference type="PROSITE" id="PS50089"/>
    </source>
</evidence>
<dbReference type="Pfam" id="PF13639">
    <property type="entry name" value="zf-RING_2"/>
    <property type="match status" value="1"/>
</dbReference>
<dbReference type="AlphaFoldDB" id="T1JBF1"/>
<dbReference type="PROSITE" id="PS50089">
    <property type="entry name" value="ZF_RING_2"/>
    <property type="match status" value="1"/>
</dbReference>
<dbReference type="Gene3D" id="3.30.40.10">
    <property type="entry name" value="Zinc/RING finger domain, C3HC4 (zinc finger)"/>
    <property type="match status" value="1"/>
</dbReference>
<feature type="domain" description="RING-type" evidence="5">
    <location>
        <begin position="5"/>
        <end position="46"/>
    </location>
</feature>
<dbReference type="eggNOG" id="KOG0827">
    <property type="taxonomic scope" value="Eukaryota"/>
</dbReference>
<keyword evidence="1 3" id="KW-0479">Metal-binding</keyword>
<dbReference type="GO" id="GO:0061630">
    <property type="term" value="F:ubiquitin protein ligase activity"/>
    <property type="evidence" value="ECO:0007669"/>
    <property type="project" value="TreeGrafter"/>
</dbReference>
<dbReference type="CDD" id="cd16480">
    <property type="entry name" value="RING-H2_TRAIP"/>
    <property type="match status" value="1"/>
</dbReference>
<dbReference type="OMA" id="MHARCAI"/>
<dbReference type="PANTHER" id="PTHR46569">
    <property type="entry name" value="E3 UBIQUITIN-PROTEIN LIGASE TRAIP"/>
    <property type="match status" value="1"/>
</dbReference>
<dbReference type="InterPro" id="IPR013083">
    <property type="entry name" value="Znf_RING/FYVE/PHD"/>
</dbReference>
<dbReference type="HOGENOM" id="CLU_781448_0_0_1"/>
<evidence type="ECO:0000256" key="4">
    <source>
        <dbReference type="SAM" id="Coils"/>
    </source>
</evidence>
<dbReference type="EnsemblMetazoa" id="SMAR011095-RA">
    <property type="protein sequence ID" value="SMAR011095-PA"/>
    <property type="gene ID" value="SMAR011095"/>
</dbReference>
<protein>
    <recommendedName>
        <fullName evidence="5">RING-type domain-containing protein</fullName>
    </recommendedName>
</protein>
<keyword evidence="1 3" id="KW-0863">Zinc-finger</keyword>
<reference evidence="6" key="2">
    <citation type="submission" date="2015-02" db="UniProtKB">
        <authorList>
            <consortium name="EnsemblMetazoa"/>
        </authorList>
    </citation>
    <scope>IDENTIFICATION</scope>
</reference>